<feature type="region of interest" description="Disordered" evidence="1">
    <location>
        <begin position="22"/>
        <end position="79"/>
    </location>
</feature>
<gene>
    <name evidence="2" type="ORF">I5L79_20085</name>
</gene>
<organism evidence="2 3">
    <name type="scientific">Hymenobacter guriensis</name>
    <dbReference type="NCBI Taxonomy" id="2793065"/>
    <lineage>
        <taxon>Bacteria</taxon>
        <taxon>Pseudomonadati</taxon>
        <taxon>Bacteroidota</taxon>
        <taxon>Cytophagia</taxon>
        <taxon>Cytophagales</taxon>
        <taxon>Hymenobacteraceae</taxon>
        <taxon>Hymenobacter</taxon>
    </lineage>
</organism>
<dbReference type="PROSITE" id="PS51257">
    <property type="entry name" value="PROKAR_LIPOPROTEIN"/>
    <property type="match status" value="1"/>
</dbReference>
<dbReference type="RefSeq" id="WP_196956874.1">
    <property type="nucleotide sequence ID" value="NZ_JADWYK010000017.1"/>
</dbReference>
<proteinExistence type="predicted"/>
<accession>A0ABS0L7E1</accession>
<evidence type="ECO:0000313" key="3">
    <source>
        <dbReference type="Proteomes" id="UP000601099"/>
    </source>
</evidence>
<evidence type="ECO:0000313" key="2">
    <source>
        <dbReference type="EMBL" id="MBG8555855.1"/>
    </source>
</evidence>
<protein>
    <recommendedName>
        <fullName evidence="4">Lipoprotein</fullName>
    </recommendedName>
</protein>
<reference evidence="2 3" key="1">
    <citation type="submission" date="2020-11" db="EMBL/GenBank/DDBJ databases">
        <title>Hymenobacter sp.</title>
        <authorList>
            <person name="Kim M.K."/>
        </authorList>
    </citation>
    <scope>NUCLEOTIDE SEQUENCE [LARGE SCALE GENOMIC DNA]</scope>
    <source>
        <strain evidence="2 3">BT594</strain>
    </source>
</reference>
<keyword evidence="3" id="KW-1185">Reference proteome</keyword>
<evidence type="ECO:0000256" key="1">
    <source>
        <dbReference type="SAM" id="MobiDB-lite"/>
    </source>
</evidence>
<evidence type="ECO:0008006" key="4">
    <source>
        <dbReference type="Google" id="ProtNLM"/>
    </source>
</evidence>
<dbReference type="EMBL" id="JADWYK010000017">
    <property type="protein sequence ID" value="MBG8555855.1"/>
    <property type="molecule type" value="Genomic_DNA"/>
</dbReference>
<sequence length="79" mass="8766">MKLLLPFLGCLLLVASCSQDREALHTPKARSASSFKTEKSNPHNKKAQRKPGESNIGLGIDLNARNPNKFRTVKRPKNP</sequence>
<name>A0ABS0L7E1_9BACT</name>
<comment type="caution">
    <text evidence="2">The sequence shown here is derived from an EMBL/GenBank/DDBJ whole genome shotgun (WGS) entry which is preliminary data.</text>
</comment>
<dbReference type="Proteomes" id="UP000601099">
    <property type="component" value="Unassembled WGS sequence"/>
</dbReference>